<dbReference type="InterPro" id="IPR036291">
    <property type="entry name" value="NAD(P)-bd_dom_sf"/>
</dbReference>
<organism evidence="4 5">
    <name type="scientific">Prunus mume</name>
    <name type="common">Japanese apricot</name>
    <name type="synonym">Armeniaca mume</name>
    <dbReference type="NCBI Taxonomy" id="102107"/>
    <lineage>
        <taxon>Eukaryota</taxon>
        <taxon>Viridiplantae</taxon>
        <taxon>Streptophyta</taxon>
        <taxon>Embryophyta</taxon>
        <taxon>Tracheophyta</taxon>
        <taxon>Spermatophyta</taxon>
        <taxon>Magnoliopsida</taxon>
        <taxon>eudicotyledons</taxon>
        <taxon>Gunneridae</taxon>
        <taxon>Pentapetalae</taxon>
        <taxon>rosids</taxon>
        <taxon>fabids</taxon>
        <taxon>Rosales</taxon>
        <taxon>Rosaceae</taxon>
        <taxon>Amygdaloideae</taxon>
        <taxon>Amygdaleae</taxon>
        <taxon>Prunus</taxon>
    </lineage>
</organism>
<reference evidence="4" key="1">
    <citation type="journal article" date="2012" name="Nat. Commun.">
        <title>The genome of Prunus mume.</title>
        <authorList>
            <person name="Zhang Q."/>
            <person name="Chen W."/>
            <person name="Sun L."/>
            <person name="Zhao F."/>
            <person name="Huang B."/>
            <person name="Yang W."/>
            <person name="Tao Y."/>
            <person name="Wang J."/>
            <person name="Yuan Z."/>
            <person name="Fan G."/>
            <person name="Xing Z."/>
            <person name="Han C."/>
            <person name="Pan H."/>
            <person name="Zhong X."/>
            <person name="Shi W."/>
            <person name="Liang X."/>
            <person name="Du D."/>
            <person name="Sun F."/>
            <person name="Xu Z."/>
            <person name="Hao R."/>
            <person name="Lv T."/>
            <person name="Lv Y."/>
            <person name="Zheng Z."/>
            <person name="Sun M."/>
            <person name="Luo L."/>
            <person name="Cai M."/>
            <person name="Gao Y."/>
            <person name="Wang J."/>
            <person name="Yin Y."/>
            <person name="Xu X."/>
            <person name="Cheng T."/>
            <person name="Wang J."/>
        </authorList>
    </citation>
    <scope>NUCLEOTIDE SEQUENCE [LARGE SCALE GENOMIC DNA]</scope>
</reference>
<dbReference type="PRINTS" id="PR00081">
    <property type="entry name" value="GDHRDH"/>
</dbReference>
<dbReference type="InterPro" id="IPR002347">
    <property type="entry name" value="SDR_fam"/>
</dbReference>
<keyword evidence="4" id="KW-1185">Reference proteome</keyword>
<evidence type="ECO:0000313" key="5">
    <source>
        <dbReference type="RefSeq" id="XP_008245664.1"/>
    </source>
</evidence>
<evidence type="ECO:0000313" key="4">
    <source>
        <dbReference type="Proteomes" id="UP000694861"/>
    </source>
</evidence>
<evidence type="ECO:0000256" key="3">
    <source>
        <dbReference type="ARBA" id="ARBA00023002"/>
    </source>
</evidence>
<comment type="similarity">
    <text evidence="1">Belongs to the short-chain dehydrogenases/reductases (SDR) family.</text>
</comment>
<dbReference type="RefSeq" id="XP_008245664.1">
    <property type="nucleotide sequence ID" value="XM_008247442.1"/>
</dbReference>
<proteinExistence type="inferred from homology"/>
<dbReference type="PANTHER" id="PTHR43490:SF98">
    <property type="entry name" value="OS02G0640600 PROTEIN"/>
    <property type="match status" value="1"/>
</dbReference>
<sequence>MRIACMMQSYSILQQSQSNIPKLGRHPLKSLKEGFIESKGWPVFPAYRVSKAAINAYTRILAKKYPNFLINSVCPGYVKTDINFNTGILSVVEGAASVLKSALLPSDGPSGLFFVRSEVSCA</sequence>
<accession>A0ABM0PWI2</accession>
<name>A0ABM0PWI2_PRUMU</name>
<keyword evidence="3" id="KW-0560">Oxidoreductase</keyword>
<evidence type="ECO:0000256" key="2">
    <source>
        <dbReference type="ARBA" id="ARBA00022857"/>
    </source>
</evidence>
<dbReference type="Gene3D" id="3.40.50.720">
    <property type="entry name" value="NAD(P)-binding Rossmann-like Domain"/>
    <property type="match status" value="1"/>
</dbReference>
<gene>
    <name evidence="5" type="primary">LOC103343805</name>
</gene>
<dbReference type="Pfam" id="PF13561">
    <property type="entry name" value="adh_short_C2"/>
    <property type="match status" value="1"/>
</dbReference>
<dbReference type="GeneID" id="103343805"/>
<dbReference type="PANTHER" id="PTHR43490">
    <property type="entry name" value="(+)-NEOMENTHOL DEHYDROGENASE"/>
    <property type="match status" value="1"/>
</dbReference>
<dbReference type="SUPFAM" id="SSF51735">
    <property type="entry name" value="NAD(P)-binding Rossmann-fold domains"/>
    <property type="match status" value="1"/>
</dbReference>
<reference evidence="5" key="2">
    <citation type="submission" date="2025-08" db="UniProtKB">
        <authorList>
            <consortium name="RefSeq"/>
        </authorList>
    </citation>
    <scope>IDENTIFICATION</scope>
</reference>
<dbReference type="Proteomes" id="UP000694861">
    <property type="component" value="Unplaced"/>
</dbReference>
<evidence type="ECO:0000256" key="1">
    <source>
        <dbReference type="ARBA" id="ARBA00006484"/>
    </source>
</evidence>
<keyword evidence="2" id="KW-0521">NADP</keyword>
<protein>
    <submittedName>
        <fullName evidence="5">(+)-neomenthol dehydrogenase-like</fullName>
    </submittedName>
</protein>